<evidence type="ECO:0000256" key="4">
    <source>
        <dbReference type="ARBA" id="ARBA00022801"/>
    </source>
</evidence>
<dbReference type="InterPro" id="IPR012334">
    <property type="entry name" value="Pectin_lyas_fold"/>
</dbReference>
<dbReference type="PANTHER" id="PTHR31321">
    <property type="entry name" value="ACYL-COA THIOESTER HYDROLASE YBHC-RELATED"/>
    <property type="match status" value="1"/>
</dbReference>
<proteinExistence type="inferred from homology"/>
<comment type="similarity">
    <text evidence="2">Belongs to the pectinesterase family.</text>
</comment>
<evidence type="ECO:0000313" key="8">
    <source>
        <dbReference type="EMBL" id="KAL0063064.1"/>
    </source>
</evidence>
<feature type="signal peptide" evidence="6">
    <location>
        <begin position="1"/>
        <end position="17"/>
    </location>
</feature>
<sequence>MFLQLFSFSVLLAFVQAASRTSPPSGAIVVRPGTSTSGEFKTITSALNSLPNDGSARSIFLFPGTYTEQVYVTRSGPVTIYGYTNDTSSYQGNQANIAFGLGADQAGNNDASGTLRVHSENFKLYNVNVRNTRGAGIQAIALSAQAGKSGFYGVGLYGYQDTLLANKGTQVYLKSYIEGKTDFIFGTTAQAYFGGNTIAVKGPSYITAHGRNANDASIYVFNSNTIVQAPGAESGTSGGYFFGRPWRPYAKVVFKNTVVNIAPKAGLWSLWNGDAASVSNTLFADYNTNGPAAGGITRASFAKLLSASEANAYTIASTVGSDYANWVDTSYVV</sequence>
<dbReference type="InterPro" id="IPR011050">
    <property type="entry name" value="Pectin_lyase_fold/virulence"/>
</dbReference>
<dbReference type="SUPFAM" id="SSF51126">
    <property type="entry name" value="Pectin lyase-like"/>
    <property type="match status" value="1"/>
</dbReference>
<protein>
    <recommendedName>
        <fullName evidence="3">pectinesterase</fullName>
        <ecNumber evidence="3">3.1.1.11</ecNumber>
    </recommendedName>
</protein>
<evidence type="ECO:0000256" key="1">
    <source>
        <dbReference type="ARBA" id="ARBA00005184"/>
    </source>
</evidence>
<gene>
    <name evidence="8" type="ORF">AAF712_010090</name>
</gene>
<reference evidence="8 9" key="1">
    <citation type="submission" date="2024-05" db="EMBL/GenBank/DDBJ databases">
        <title>A draft genome resource for the thread blight pathogen Marasmius tenuissimus strain MS-2.</title>
        <authorList>
            <person name="Yulfo-Soto G.E."/>
            <person name="Baruah I.K."/>
            <person name="Amoako-Attah I."/>
            <person name="Bukari Y."/>
            <person name="Meinhardt L.W."/>
            <person name="Bailey B.A."/>
            <person name="Cohen S.P."/>
        </authorList>
    </citation>
    <scope>NUCLEOTIDE SEQUENCE [LARGE SCALE GENOMIC DNA]</scope>
    <source>
        <strain evidence="8 9">MS-2</strain>
    </source>
</reference>
<evidence type="ECO:0000256" key="5">
    <source>
        <dbReference type="ARBA" id="ARBA00023085"/>
    </source>
</evidence>
<dbReference type="Gene3D" id="2.160.20.10">
    <property type="entry name" value="Single-stranded right-handed beta-helix, Pectin lyase-like"/>
    <property type="match status" value="1"/>
</dbReference>
<keyword evidence="6" id="KW-0732">Signal</keyword>
<evidence type="ECO:0000256" key="6">
    <source>
        <dbReference type="SAM" id="SignalP"/>
    </source>
</evidence>
<evidence type="ECO:0000259" key="7">
    <source>
        <dbReference type="Pfam" id="PF01095"/>
    </source>
</evidence>
<feature type="domain" description="Pectinesterase catalytic" evidence="7">
    <location>
        <begin position="35"/>
        <end position="319"/>
    </location>
</feature>
<keyword evidence="4" id="KW-0378">Hydrolase</keyword>
<keyword evidence="5" id="KW-0063">Aspartyl esterase</keyword>
<name>A0ABR2ZPG0_9AGAR</name>
<evidence type="ECO:0000256" key="3">
    <source>
        <dbReference type="ARBA" id="ARBA00013229"/>
    </source>
</evidence>
<evidence type="ECO:0000256" key="2">
    <source>
        <dbReference type="ARBA" id="ARBA00008891"/>
    </source>
</evidence>
<evidence type="ECO:0000313" key="9">
    <source>
        <dbReference type="Proteomes" id="UP001437256"/>
    </source>
</evidence>
<comment type="caution">
    <text evidence="8">The sequence shown here is derived from an EMBL/GenBank/DDBJ whole genome shotgun (WGS) entry which is preliminary data.</text>
</comment>
<dbReference type="Pfam" id="PF01095">
    <property type="entry name" value="Pectinesterase"/>
    <property type="match status" value="1"/>
</dbReference>
<dbReference type="EMBL" id="JBBXMP010000089">
    <property type="protein sequence ID" value="KAL0063064.1"/>
    <property type="molecule type" value="Genomic_DNA"/>
</dbReference>
<dbReference type="InterPro" id="IPR000070">
    <property type="entry name" value="Pectinesterase_cat"/>
</dbReference>
<keyword evidence="9" id="KW-1185">Reference proteome</keyword>
<dbReference type="PANTHER" id="PTHR31321:SF127">
    <property type="entry name" value="PECTINESTERASE"/>
    <property type="match status" value="1"/>
</dbReference>
<accession>A0ABR2ZPG0</accession>
<comment type="pathway">
    <text evidence="1">Glycan metabolism; pectin degradation; 2-dehydro-3-deoxy-D-gluconate from pectin: step 1/5.</text>
</comment>
<organism evidence="8 9">
    <name type="scientific">Marasmius tenuissimus</name>
    <dbReference type="NCBI Taxonomy" id="585030"/>
    <lineage>
        <taxon>Eukaryota</taxon>
        <taxon>Fungi</taxon>
        <taxon>Dikarya</taxon>
        <taxon>Basidiomycota</taxon>
        <taxon>Agaricomycotina</taxon>
        <taxon>Agaricomycetes</taxon>
        <taxon>Agaricomycetidae</taxon>
        <taxon>Agaricales</taxon>
        <taxon>Marasmiineae</taxon>
        <taxon>Marasmiaceae</taxon>
        <taxon>Marasmius</taxon>
    </lineage>
</organism>
<dbReference type="EC" id="3.1.1.11" evidence="3"/>
<dbReference type="Proteomes" id="UP001437256">
    <property type="component" value="Unassembled WGS sequence"/>
</dbReference>
<feature type="chain" id="PRO_5047049359" description="pectinesterase" evidence="6">
    <location>
        <begin position="18"/>
        <end position="333"/>
    </location>
</feature>